<dbReference type="PRINTS" id="PR00598">
    <property type="entry name" value="HTHMARR"/>
</dbReference>
<gene>
    <name evidence="2" type="ORF">EV189_0125</name>
</gene>
<proteinExistence type="predicted"/>
<name>A0A4Q7NUT7_9ACTN</name>
<dbReference type="GO" id="GO:0003677">
    <property type="term" value="F:DNA binding"/>
    <property type="evidence" value="ECO:0007669"/>
    <property type="project" value="UniProtKB-KW"/>
</dbReference>
<dbReference type="SMART" id="SM00347">
    <property type="entry name" value="HTH_MARR"/>
    <property type="match status" value="1"/>
</dbReference>
<dbReference type="PANTHER" id="PTHR33164:SF94">
    <property type="entry name" value="TRANSCRIPTIONAL REGULATORY PROTEIN-RELATED"/>
    <property type="match status" value="1"/>
</dbReference>
<dbReference type="RefSeq" id="WP_130491024.1">
    <property type="nucleotide sequence ID" value="NZ_SGXD01000001.1"/>
</dbReference>
<comment type="caution">
    <text evidence="2">The sequence shown here is derived from an EMBL/GenBank/DDBJ whole genome shotgun (WGS) entry which is preliminary data.</text>
</comment>
<dbReference type="Pfam" id="PF01047">
    <property type="entry name" value="MarR"/>
    <property type="match status" value="1"/>
</dbReference>
<dbReference type="PANTHER" id="PTHR33164">
    <property type="entry name" value="TRANSCRIPTIONAL REGULATOR, MARR FAMILY"/>
    <property type="match status" value="1"/>
</dbReference>
<dbReference type="Proteomes" id="UP000293638">
    <property type="component" value="Unassembled WGS sequence"/>
</dbReference>
<dbReference type="GO" id="GO:0003700">
    <property type="term" value="F:DNA-binding transcription factor activity"/>
    <property type="evidence" value="ECO:0007669"/>
    <property type="project" value="InterPro"/>
</dbReference>
<dbReference type="InterPro" id="IPR000835">
    <property type="entry name" value="HTH_MarR-typ"/>
</dbReference>
<feature type="domain" description="HTH marR-type" evidence="1">
    <location>
        <begin position="3"/>
        <end position="136"/>
    </location>
</feature>
<evidence type="ECO:0000259" key="1">
    <source>
        <dbReference type="PROSITE" id="PS50995"/>
    </source>
</evidence>
<dbReference type="InterPro" id="IPR036390">
    <property type="entry name" value="WH_DNA-bd_sf"/>
</dbReference>
<reference evidence="2 3" key="1">
    <citation type="submission" date="2019-02" db="EMBL/GenBank/DDBJ databases">
        <title>Genomic Encyclopedia of Type Strains, Phase IV (KMG-IV): sequencing the most valuable type-strain genomes for metagenomic binning, comparative biology and taxonomic classification.</title>
        <authorList>
            <person name="Goeker M."/>
        </authorList>
    </citation>
    <scope>NUCLEOTIDE SEQUENCE [LARGE SCALE GENOMIC DNA]</scope>
    <source>
        <strain evidence="2 3">DSM 45622</strain>
    </source>
</reference>
<organism evidence="2 3">
    <name type="scientific">Motilibacter rhizosphaerae</name>
    <dbReference type="NCBI Taxonomy" id="598652"/>
    <lineage>
        <taxon>Bacteria</taxon>
        <taxon>Bacillati</taxon>
        <taxon>Actinomycetota</taxon>
        <taxon>Actinomycetes</taxon>
        <taxon>Motilibacterales</taxon>
        <taxon>Motilibacteraceae</taxon>
        <taxon>Motilibacter</taxon>
    </lineage>
</organism>
<protein>
    <submittedName>
        <fullName evidence="2">DNA-binding MarR family transcriptional regulator</fullName>
    </submittedName>
</protein>
<accession>A0A4Q7NUT7</accession>
<keyword evidence="2" id="KW-0238">DNA-binding</keyword>
<dbReference type="OrthoDB" id="162531at2"/>
<evidence type="ECO:0000313" key="2">
    <source>
        <dbReference type="EMBL" id="RZS90895.1"/>
    </source>
</evidence>
<dbReference type="InterPro" id="IPR036388">
    <property type="entry name" value="WH-like_DNA-bd_sf"/>
</dbReference>
<dbReference type="InterPro" id="IPR039422">
    <property type="entry name" value="MarR/SlyA-like"/>
</dbReference>
<evidence type="ECO:0000313" key="3">
    <source>
        <dbReference type="Proteomes" id="UP000293638"/>
    </source>
</evidence>
<keyword evidence="3" id="KW-1185">Reference proteome</keyword>
<sequence length="136" mass="14388">MDATAAFRLLVRVETELWNAVDGVLLDEVGLSLGRVESLSVISSTPGCRVQDLATAFSVTVGGVSKSVDRLEEAGLVERQPHPVDRRSSVLTLTPAGEEALARGRSVLERELAARMGALGAGEVEQLAGLLARLRP</sequence>
<dbReference type="SUPFAM" id="SSF46785">
    <property type="entry name" value="Winged helix' DNA-binding domain"/>
    <property type="match status" value="1"/>
</dbReference>
<dbReference type="AlphaFoldDB" id="A0A4Q7NUT7"/>
<dbReference type="PROSITE" id="PS50995">
    <property type="entry name" value="HTH_MARR_2"/>
    <property type="match status" value="1"/>
</dbReference>
<dbReference type="Gene3D" id="1.10.10.10">
    <property type="entry name" value="Winged helix-like DNA-binding domain superfamily/Winged helix DNA-binding domain"/>
    <property type="match status" value="1"/>
</dbReference>
<dbReference type="GO" id="GO:0006950">
    <property type="term" value="P:response to stress"/>
    <property type="evidence" value="ECO:0007669"/>
    <property type="project" value="TreeGrafter"/>
</dbReference>
<dbReference type="EMBL" id="SGXD01000001">
    <property type="protein sequence ID" value="RZS90895.1"/>
    <property type="molecule type" value="Genomic_DNA"/>
</dbReference>